<reference evidence="2" key="1">
    <citation type="submission" date="2008-09" db="EMBL/GenBank/DDBJ databases">
        <authorList>
            <person name="Eisen J.A."/>
            <person name="Wu M."/>
            <person name="Wu D."/>
            <person name="Nierman W.C."/>
            <person name="Orias E."/>
            <person name="Delcher A.L."/>
            <person name="Salzberg S.L."/>
        </authorList>
    </citation>
    <scope>NUCLEOTIDE SEQUENCE</scope>
    <source>
        <strain evidence="2">SB210</strain>
    </source>
</reference>
<dbReference type="RefSeq" id="XP_001029589.2">
    <property type="nucleotide sequence ID" value="XM_001029589.2"/>
</dbReference>
<keyword evidence="3" id="KW-1185">Reference proteome</keyword>
<evidence type="ECO:0000259" key="1">
    <source>
        <dbReference type="PROSITE" id="PS50211"/>
    </source>
</evidence>
<accession>Q229F8</accession>
<evidence type="ECO:0000313" key="2">
    <source>
        <dbReference type="EMBL" id="EAR81926.2"/>
    </source>
</evidence>
<gene>
    <name evidence="2" type="ORF">TTHERM_01416270</name>
</gene>
<name>Q229F8_TETTS</name>
<dbReference type="PANTHER" id="PTHR15288:SF0">
    <property type="entry name" value="UDENN DOMAIN-CONTAINING PROTEIN"/>
    <property type="match status" value="1"/>
</dbReference>
<dbReference type="InterPro" id="IPR037516">
    <property type="entry name" value="Tripartite_DENN"/>
</dbReference>
<dbReference type="Gene3D" id="3.40.50.11500">
    <property type="match status" value="1"/>
</dbReference>
<evidence type="ECO:0000313" key="3">
    <source>
        <dbReference type="Proteomes" id="UP000009168"/>
    </source>
</evidence>
<reference evidence="2" key="2">
    <citation type="submission" date="2014-02" db="EMBL/GenBank/DDBJ databases">
        <title>Annotation update of Tetrahymena thermophila SB210.</title>
        <authorList>
            <person name="Bidwell S."/>
            <person name="Michalis H.M."/>
            <person name="Zafar N."/>
            <person name="Joardar V."/>
            <person name="Miao W."/>
            <person name="Russ C."/>
            <person name="Eisen J."/>
            <person name="Wu M."/>
            <person name="Wu D."/>
            <person name="Nierman W."/>
            <person name="Orias E."/>
            <person name="Delcher A."/>
            <person name="Salzberg S."/>
            <person name="Coyne R."/>
        </authorList>
    </citation>
    <scope>NUCLEOTIDE SEQUENCE</scope>
    <source>
        <strain evidence="2">SB210</strain>
    </source>
</reference>
<dbReference type="STRING" id="312017.Q229F8"/>
<proteinExistence type="predicted"/>
<dbReference type="AlphaFoldDB" id="Q229F8"/>
<dbReference type="eggNOG" id="KOG3570">
    <property type="taxonomic scope" value="Eukaryota"/>
</dbReference>
<dbReference type="HOGENOM" id="CLU_277145_0_0_1"/>
<protein>
    <submittedName>
        <fullName evidence="2">DENN domain protein</fullName>
    </submittedName>
</protein>
<organism evidence="2 3">
    <name type="scientific">Tetrahymena thermophila (strain SB210)</name>
    <dbReference type="NCBI Taxonomy" id="312017"/>
    <lineage>
        <taxon>Eukaryota</taxon>
        <taxon>Sar</taxon>
        <taxon>Alveolata</taxon>
        <taxon>Ciliophora</taxon>
        <taxon>Intramacronucleata</taxon>
        <taxon>Oligohymenophorea</taxon>
        <taxon>Hymenostomatida</taxon>
        <taxon>Tetrahymenina</taxon>
        <taxon>Tetrahymenidae</taxon>
        <taxon>Tetrahymena</taxon>
    </lineage>
</organism>
<sequence>MSSKPGQIMLKKKLPDKKKKLTNQIKHNKGNLRKIYHQRMMIIHKCSLLLNIIIKKQQEHNNKRLLSSNQLYNQNILIQQEFHEEKSKTLHKFQQSCNQNAISYSNKAYSQGQLPFESQYQNSMNDLKMIQSQAKETSDVIPPQRQILRGNAQKQCEENKKAEECGGSQKDSQKSNLRQNLLKFDITNQIMASGYEQLKEGFLFKPVPKKDLLKEKRQRQIQNKSSFDAIFIKKNQKIMQYKNNLEQQLLNQVQYRNSIQPRLNKPSNLLLYQKDLIQNKGENQVEENQSDLNAVISKKNNQNSKCNQKYQQSKNLNQGNKIENIQISKSKNNLTDFYTYQINSSEKINIQILQSPDDTQGPILPHQQPKFDQFIPIQQEKLNVQRNSLQTQSESSFYYQNQKDFCDQSQNQVNYIYSNQPSQNTINSFKMQNASFENNQKNEFINQNNTNMNNSSNKSSTINQNCLEVQSNIYLQNQNASSLSSSLKNKTNTNSMRLINDICSDKMNIQNENNQNQNNKNNNQLNNIILNQTFDQIPSSSEDFENEITLEDSNMKTMIENTNEDPKQIQYEQERRQFKELYDNIKKFGQQGDLLFEEFMIIGPDLEELKDLIHQNPNTFRNQKEFSQGYVKGNIQQSILFSQPCYISPFQDQLRQDITQQAFPQGVQYYRYKSQSDLQNMPGKFKDIFLMNLCKQKQRGVDQNIFILTLMGDDYKRSKHISLQNTNSNSLMYGICYQQYDLLVAQDEVSQEKTIFLFPTVYCIITQYPFIDYFLKIILEIVNRIKTIRLIKGSFSGKIDNNLQDIDFEKVIFYLQRDRELSLSLSALQIKEPSPDRVLTYFLKNVQSYLLEQEDQISSSLINRITHNSQATQYNQFNTLSFNVPILEEMCYVEGLETAYLTFSNLPYSDFQLIFTLIMLEKKVIFLSENITLLTFTIITFQNIINPFKFPYSIISSLSKDRMGQINCPVPFIFGVNLSSDEFKYQYGYDDECYYIDLDKNVFTSLNPIDIDTIYNQRFKFTSQKEQIKQIFKAINNKISSRQLGNKFKKLFQASQNHKQLVYNPDEQQIKNLKTLLVLIRKSIYQCIVNKLQTSHAFLQNDDFEQLVIEVQKAILKNNLKDKAFLESFVQTQTFSFYIQQIYL</sequence>
<dbReference type="PROSITE" id="PS50211">
    <property type="entry name" value="DENN"/>
    <property type="match status" value="1"/>
</dbReference>
<dbReference type="InterPro" id="IPR051942">
    <property type="entry name" value="DENN_domain_containing_2"/>
</dbReference>
<dbReference type="InterPro" id="IPR001194">
    <property type="entry name" value="cDENN_dom"/>
</dbReference>
<dbReference type="EMBL" id="GG662674">
    <property type="protein sequence ID" value="EAR81926.2"/>
    <property type="molecule type" value="Genomic_DNA"/>
</dbReference>
<dbReference type="KEGG" id="tet:TTHERM_01416270"/>
<dbReference type="Pfam" id="PF02141">
    <property type="entry name" value="DENN"/>
    <property type="match status" value="1"/>
</dbReference>
<dbReference type="OrthoDB" id="285972at2759"/>
<feature type="domain" description="UDENN" evidence="1">
    <location>
        <begin position="642"/>
        <end position="1144"/>
    </location>
</feature>
<dbReference type="PANTHER" id="PTHR15288">
    <property type="entry name" value="DENN DOMAIN-CONTAINING PROTEIN 2"/>
    <property type="match status" value="1"/>
</dbReference>
<dbReference type="Proteomes" id="UP000009168">
    <property type="component" value="Unassembled WGS sequence"/>
</dbReference>
<dbReference type="InParanoid" id="Q229F8"/>
<dbReference type="InterPro" id="IPR043153">
    <property type="entry name" value="DENN_C"/>
</dbReference>
<dbReference type="GeneID" id="7833709"/>
<dbReference type="SMART" id="SM00799">
    <property type="entry name" value="DENN"/>
    <property type="match status" value="1"/>
</dbReference>